<accession>A0A323THE0</accession>
<dbReference type="Proteomes" id="UP000248214">
    <property type="component" value="Unassembled WGS sequence"/>
</dbReference>
<keyword evidence="10" id="KW-1185">Reference proteome</keyword>
<sequence>MLEKFEGIIIRTTNYAETNKVLTIYSREHGKIALMARGARRPKSRFASSSQLFIFGTFVYQKSSGIGTLNQADIIDSFREVRSDLMLTAYAAYIVELLDKLTEDRSSNPYLFELLYQLLHHLNEGEDGEILLRIMETKMLTFSGSAPTLHQCARCGSTELPFNFSLKFGGAICRRCLVEDTYHLKVSPAVMKLLRLFQQLNPTRIGQISVKKETKAQLKEVLETYYQEHVGVYLKSKRFLDQMDKYL</sequence>
<gene>
    <name evidence="7" type="primary">recO</name>
    <name evidence="9" type="ORF">CR194_01590</name>
</gene>
<evidence type="ECO:0000256" key="2">
    <source>
        <dbReference type="ARBA" id="ARBA00021310"/>
    </source>
</evidence>
<dbReference type="InterPro" id="IPR037278">
    <property type="entry name" value="ARFGAP/RecO"/>
</dbReference>
<dbReference type="HAMAP" id="MF_00201">
    <property type="entry name" value="RecO"/>
    <property type="match status" value="1"/>
</dbReference>
<dbReference type="AlphaFoldDB" id="A0A323THE0"/>
<dbReference type="Gene3D" id="2.40.50.140">
    <property type="entry name" value="Nucleic acid-binding proteins"/>
    <property type="match status" value="1"/>
</dbReference>
<dbReference type="InterPro" id="IPR003717">
    <property type="entry name" value="RecO"/>
</dbReference>
<evidence type="ECO:0000256" key="1">
    <source>
        <dbReference type="ARBA" id="ARBA00007452"/>
    </source>
</evidence>
<reference evidence="9 10" key="1">
    <citation type="submission" date="2017-10" db="EMBL/GenBank/DDBJ databases">
        <title>Bacillus sp. nov., a halophilic bacterium isolated from a Keqin Lake.</title>
        <authorList>
            <person name="Wang H."/>
        </authorList>
    </citation>
    <scope>NUCLEOTIDE SEQUENCE [LARGE SCALE GENOMIC DNA]</scope>
    <source>
        <strain evidence="9 10">KQ-12</strain>
    </source>
</reference>
<protein>
    <recommendedName>
        <fullName evidence="2 7">DNA repair protein RecO</fullName>
    </recommendedName>
    <alternativeName>
        <fullName evidence="6 7">Recombination protein O</fullName>
    </alternativeName>
</protein>
<dbReference type="InterPro" id="IPR022572">
    <property type="entry name" value="DNA_rep/recomb_RecO_N"/>
</dbReference>
<dbReference type="PANTHER" id="PTHR33991">
    <property type="entry name" value="DNA REPAIR PROTEIN RECO"/>
    <property type="match status" value="1"/>
</dbReference>
<name>A0A323THE0_9BACI</name>
<evidence type="ECO:0000256" key="7">
    <source>
        <dbReference type="HAMAP-Rule" id="MF_00201"/>
    </source>
</evidence>
<keyword evidence="3 7" id="KW-0227">DNA damage</keyword>
<evidence type="ECO:0000256" key="3">
    <source>
        <dbReference type="ARBA" id="ARBA00022763"/>
    </source>
</evidence>
<dbReference type="EMBL" id="PDOD01000001">
    <property type="protein sequence ID" value="PYZ94258.1"/>
    <property type="molecule type" value="Genomic_DNA"/>
</dbReference>
<dbReference type="Gene3D" id="1.20.1440.120">
    <property type="entry name" value="Recombination protein O, C-terminal domain"/>
    <property type="match status" value="1"/>
</dbReference>
<evidence type="ECO:0000313" key="9">
    <source>
        <dbReference type="EMBL" id="PYZ94258.1"/>
    </source>
</evidence>
<evidence type="ECO:0000313" key="10">
    <source>
        <dbReference type="Proteomes" id="UP000248214"/>
    </source>
</evidence>
<feature type="domain" description="DNA replication/recombination mediator RecO N-terminal" evidence="8">
    <location>
        <begin position="1"/>
        <end position="78"/>
    </location>
</feature>
<dbReference type="NCBIfam" id="TIGR00613">
    <property type="entry name" value="reco"/>
    <property type="match status" value="1"/>
</dbReference>
<evidence type="ECO:0000259" key="8">
    <source>
        <dbReference type="Pfam" id="PF11967"/>
    </source>
</evidence>
<dbReference type="PANTHER" id="PTHR33991:SF1">
    <property type="entry name" value="DNA REPAIR PROTEIN RECO"/>
    <property type="match status" value="1"/>
</dbReference>
<dbReference type="RefSeq" id="WP_110607893.1">
    <property type="nucleotide sequence ID" value="NZ_PDOD01000001.1"/>
</dbReference>
<evidence type="ECO:0000256" key="6">
    <source>
        <dbReference type="ARBA" id="ARBA00033409"/>
    </source>
</evidence>
<dbReference type="GO" id="GO:0043590">
    <property type="term" value="C:bacterial nucleoid"/>
    <property type="evidence" value="ECO:0007669"/>
    <property type="project" value="TreeGrafter"/>
</dbReference>
<dbReference type="GO" id="GO:0006310">
    <property type="term" value="P:DNA recombination"/>
    <property type="evidence" value="ECO:0007669"/>
    <property type="project" value="UniProtKB-UniRule"/>
</dbReference>
<keyword evidence="5 7" id="KW-0234">DNA repair</keyword>
<comment type="function">
    <text evidence="7">Involved in DNA repair and RecF pathway recombination.</text>
</comment>
<dbReference type="InterPro" id="IPR042242">
    <property type="entry name" value="RecO_C"/>
</dbReference>
<dbReference type="GO" id="GO:0006302">
    <property type="term" value="P:double-strand break repair"/>
    <property type="evidence" value="ECO:0007669"/>
    <property type="project" value="TreeGrafter"/>
</dbReference>
<dbReference type="SUPFAM" id="SSF57863">
    <property type="entry name" value="ArfGap/RecO-like zinc finger"/>
    <property type="match status" value="1"/>
</dbReference>
<organism evidence="9 10">
    <name type="scientific">Salipaludibacillus keqinensis</name>
    <dbReference type="NCBI Taxonomy" id="2045207"/>
    <lineage>
        <taxon>Bacteria</taxon>
        <taxon>Bacillati</taxon>
        <taxon>Bacillota</taxon>
        <taxon>Bacilli</taxon>
        <taxon>Bacillales</taxon>
        <taxon>Bacillaceae</taxon>
    </lineage>
</organism>
<dbReference type="OrthoDB" id="9797083at2"/>
<evidence type="ECO:0000256" key="5">
    <source>
        <dbReference type="ARBA" id="ARBA00023204"/>
    </source>
</evidence>
<proteinExistence type="inferred from homology"/>
<dbReference type="SUPFAM" id="SSF50249">
    <property type="entry name" value="Nucleic acid-binding proteins"/>
    <property type="match status" value="1"/>
</dbReference>
<keyword evidence="4 7" id="KW-0233">DNA recombination</keyword>
<dbReference type="Pfam" id="PF02565">
    <property type="entry name" value="RecO_C"/>
    <property type="match status" value="1"/>
</dbReference>
<dbReference type="Pfam" id="PF11967">
    <property type="entry name" value="RecO_N"/>
    <property type="match status" value="1"/>
</dbReference>
<comment type="similarity">
    <text evidence="1 7">Belongs to the RecO family.</text>
</comment>
<dbReference type="InterPro" id="IPR012340">
    <property type="entry name" value="NA-bd_OB-fold"/>
</dbReference>
<evidence type="ECO:0000256" key="4">
    <source>
        <dbReference type="ARBA" id="ARBA00023172"/>
    </source>
</evidence>
<comment type="caution">
    <text evidence="9">The sequence shown here is derived from an EMBL/GenBank/DDBJ whole genome shotgun (WGS) entry which is preliminary data.</text>
</comment>